<dbReference type="InterPro" id="IPR006694">
    <property type="entry name" value="Fatty_acid_hydroxylase"/>
</dbReference>
<dbReference type="PANTHER" id="PTHR11863">
    <property type="entry name" value="STEROL DESATURASE"/>
    <property type="match status" value="1"/>
</dbReference>
<name>A0A974Y3J7_9GAMM</name>
<evidence type="ECO:0000256" key="5">
    <source>
        <dbReference type="SAM" id="Phobius"/>
    </source>
</evidence>
<dbReference type="GO" id="GO:0008610">
    <property type="term" value="P:lipid biosynthetic process"/>
    <property type="evidence" value="ECO:0007669"/>
    <property type="project" value="InterPro"/>
</dbReference>
<proteinExistence type="predicted"/>
<organism evidence="7 8">
    <name type="scientific">Agrilutibacter solisilvae</name>
    <dbReference type="NCBI Taxonomy" id="2763317"/>
    <lineage>
        <taxon>Bacteria</taxon>
        <taxon>Pseudomonadati</taxon>
        <taxon>Pseudomonadota</taxon>
        <taxon>Gammaproteobacteria</taxon>
        <taxon>Lysobacterales</taxon>
        <taxon>Lysobacteraceae</taxon>
        <taxon>Agrilutibacter</taxon>
    </lineage>
</organism>
<keyword evidence="8" id="KW-1185">Reference proteome</keyword>
<feature type="domain" description="Fatty acid hydroxylase" evidence="6">
    <location>
        <begin position="120"/>
        <end position="248"/>
    </location>
</feature>
<feature type="transmembrane region" description="Helical" evidence="5">
    <location>
        <begin position="82"/>
        <end position="103"/>
    </location>
</feature>
<dbReference type="GO" id="GO:0005506">
    <property type="term" value="F:iron ion binding"/>
    <property type="evidence" value="ECO:0007669"/>
    <property type="project" value="InterPro"/>
</dbReference>
<reference evidence="7 8" key="1">
    <citation type="submission" date="2021-03" db="EMBL/GenBank/DDBJ databases">
        <title>Lysobacter sp. nov. isolated from soil of gangwondo yeongwol, south Korea.</title>
        <authorList>
            <person name="Kim K.R."/>
            <person name="Kim K.H."/>
            <person name="Jeon C.O."/>
        </authorList>
    </citation>
    <scope>NUCLEOTIDE SEQUENCE [LARGE SCALE GENOMIC DNA]</scope>
    <source>
        <strain evidence="7 8">R19</strain>
    </source>
</reference>
<evidence type="ECO:0000256" key="3">
    <source>
        <dbReference type="ARBA" id="ARBA00022989"/>
    </source>
</evidence>
<dbReference type="EMBL" id="CP071518">
    <property type="protein sequence ID" value="QSX77161.1"/>
    <property type="molecule type" value="Genomic_DNA"/>
</dbReference>
<dbReference type="KEGG" id="lsf:I8J32_010110"/>
<dbReference type="AlphaFoldDB" id="A0A974Y3J7"/>
<keyword evidence="2 5" id="KW-0812">Transmembrane</keyword>
<evidence type="ECO:0000313" key="7">
    <source>
        <dbReference type="EMBL" id="QSX77161.1"/>
    </source>
</evidence>
<keyword evidence="3 5" id="KW-1133">Transmembrane helix</keyword>
<dbReference type="GO" id="GO:0016020">
    <property type="term" value="C:membrane"/>
    <property type="evidence" value="ECO:0007669"/>
    <property type="project" value="UniProtKB-SubCell"/>
</dbReference>
<sequence length="275" mass="30237">MASGAVLSNFTAPVAWGTGFATLPAAQVVALGVAYFGLLYFVTGGVTWLLTRRVLPALGWGRLLDPRALAPGQVRREMSESVVSVLIFGVGLLLPWALLQVGWAQLAAQASPMRVAIEIAVLFLWNELHFYVNHRMLHAPLLRRFHGDHHRSQVATPWSTYALHPVEALLLGSVPIVPMLLHDFTFPALVCLPVFSIMLNNLGHSNYEFSRTPSAHGWLGASRRHHLHHACYNGNYGFLLEVFDRWAGSVLPPDSADARIRAGRDSDAPATTRAR</sequence>
<evidence type="ECO:0000256" key="1">
    <source>
        <dbReference type="ARBA" id="ARBA00004370"/>
    </source>
</evidence>
<keyword evidence="4 5" id="KW-0472">Membrane</keyword>
<dbReference type="GO" id="GO:0016491">
    <property type="term" value="F:oxidoreductase activity"/>
    <property type="evidence" value="ECO:0007669"/>
    <property type="project" value="InterPro"/>
</dbReference>
<dbReference type="InterPro" id="IPR050307">
    <property type="entry name" value="Sterol_Desaturase_Related"/>
</dbReference>
<evidence type="ECO:0000256" key="2">
    <source>
        <dbReference type="ARBA" id="ARBA00022692"/>
    </source>
</evidence>
<evidence type="ECO:0000256" key="4">
    <source>
        <dbReference type="ARBA" id="ARBA00023136"/>
    </source>
</evidence>
<accession>A0A974Y3J7</accession>
<dbReference type="Pfam" id="PF04116">
    <property type="entry name" value="FA_hydroxylase"/>
    <property type="match status" value="1"/>
</dbReference>
<feature type="transmembrane region" description="Helical" evidence="5">
    <location>
        <begin position="28"/>
        <end position="50"/>
    </location>
</feature>
<dbReference type="RefSeq" id="WP_200611678.1">
    <property type="nucleotide sequence ID" value="NZ_CP071518.1"/>
</dbReference>
<evidence type="ECO:0000259" key="6">
    <source>
        <dbReference type="Pfam" id="PF04116"/>
    </source>
</evidence>
<protein>
    <submittedName>
        <fullName evidence="7">Sterol desaturase family protein</fullName>
    </submittedName>
</protein>
<evidence type="ECO:0000313" key="8">
    <source>
        <dbReference type="Proteomes" id="UP000639274"/>
    </source>
</evidence>
<dbReference type="Proteomes" id="UP000639274">
    <property type="component" value="Chromosome"/>
</dbReference>
<comment type="subcellular location">
    <subcellularLocation>
        <location evidence="1">Membrane</location>
    </subcellularLocation>
</comment>
<gene>
    <name evidence="7" type="ORF">I8J32_010110</name>
</gene>